<organism evidence="9 10">
    <name type="scientific">Flavihumibacter petaseus NBRC 106054</name>
    <dbReference type="NCBI Taxonomy" id="1220578"/>
    <lineage>
        <taxon>Bacteria</taxon>
        <taxon>Pseudomonadati</taxon>
        <taxon>Bacteroidota</taxon>
        <taxon>Chitinophagia</taxon>
        <taxon>Chitinophagales</taxon>
        <taxon>Chitinophagaceae</taxon>
        <taxon>Flavihumibacter</taxon>
    </lineage>
</organism>
<protein>
    <recommendedName>
        <fullName evidence="11">RND-type efflux pump outer membrane protein</fullName>
    </recommendedName>
</protein>
<dbReference type="PANTHER" id="PTHR30026:SF20">
    <property type="entry name" value="OUTER MEMBRANE PROTEIN TOLC"/>
    <property type="match status" value="1"/>
</dbReference>
<dbReference type="SUPFAM" id="SSF56954">
    <property type="entry name" value="Outer membrane efflux proteins (OEP)"/>
    <property type="match status" value="1"/>
</dbReference>
<keyword evidence="6" id="KW-0472">Membrane</keyword>
<evidence type="ECO:0000256" key="6">
    <source>
        <dbReference type="ARBA" id="ARBA00023136"/>
    </source>
</evidence>
<dbReference type="PANTHER" id="PTHR30026">
    <property type="entry name" value="OUTER MEMBRANE PROTEIN TOLC"/>
    <property type="match status" value="1"/>
</dbReference>
<keyword evidence="3" id="KW-0813">Transport</keyword>
<comment type="subcellular location">
    <subcellularLocation>
        <location evidence="1">Cell outer membrane</location>
    </subcellularLocation>
</comment>
<dbReference type="Gene3D" id="1.20.1600.10">
    <property type="entry name" value="Outer membrane efflux proteins (OEP)"/>
    <property type="match status" value="1"/>
</dbReference>
<name>A0A0E9N3M3_9BACT</name>
<keyword evidence="10" id="KW-1185">Reference proteome</keyword>
<dbReference type="OrthoDB" id="9811587at2"/>
<sequence>MKYSFLNRLGIAAACFLLSFSPFISFGQTDTTGQLTLQQCVDIALRNNLDLKQTEITAAGTALDYKQAKNNLLPFFSGNVEHGLNQGRSIDPFSNTYLNQNINYANWGLNGGILIFNGLSALNNVKQQRLARDAGNMDVQQNKDLLTLNVIVAYLQVLTAEDLLVQISNQAELSRNQVARLTILNNEGSVTPSQLFDLKGQLANDEVSLINTKNQLDAAKLTLSQLMNQPYDGSMHLERISPEQFLTAYPAKPDSIYAVALNTLAQVKAVKLRKESAEIGVKTWRGQYWPSLSLNGGLYTNYSSAATTANLISTVEQTNGDWVNIGTTKEPVYTTVNNYDNVKIGYGDQFRNNYSTNVNLSLRIPILNSFTTRNRVARAKLDLQNASVVESSTRIRLQQLVEQAYFNMTATFNRYNTLLQQVDAFGESFRVTETRFNEGVLNSVDYLVAKNNLDRANTNLIQAKYEYVFRTKILDYYQGKPLW</sequence>
<evidence type="ECO:0000256" key="3">
    <source>
        <dbReference type="ARBA" id="ARBA00022448"/>
    </source>
</evidence>
<keyword evidence="4" id="KW-1134">Transmembrane beta strand</keyword>
<keyword evidence="7" id="KW-0998">Cell outer membrane</keyword>
<keyword evidence="5" id="KW-0812">Transmembrane</keyword>
<dbReference type="Proteomes" id="UP000033121">
    <property type="component" value="Unassembled WGS sequence"/>
</dbReference>
<evidence type="ECO:0000256" key="5">
    <source>
        <dbReference type="ARBA" id="ARBA00022692"/>
    </source>
</evidence>
<evidence type="ECO:0008006" key="11">
    <source>
        <dbReference type="Google" id="ProtNLM"/>
    </source>
</evidence>
<gene>
    <name evidence="9" type="ORF">FPE01S_03_04160</name>
</gene>
<evidence type="ECO:0000256" key="1">
    <source>
        <dbReference type="ARBA" id="ARBA00004442"/>
    </source>
</evidence>
<evidence type="ECO:0000256" key="7">
    <source>
        <dbReference type="ARBA" id="ARBA00023237"/>
    </source>
</evidence>
<keyword evidence="8" id="KW-0732">Signal</keyword>
<dbReference type="Pfam" id="PF02321">
    <property type="entry name" value="OEP"/>
    <property type="match status" value="2"/>
</dbReference>
<evidence type="ECO:0000313" key="10">
    <source>
        <dbReference type="Proteomes" id="UP000033121"/>
    </source>
</evidence>
<proteinExistence type="inferred from homology"/>
<evidence type="ECO:0000256" key="8">
    <source>
        <dbReference type="SAM" id="SignalP"/>
    </source>
</evidence>
<dbReference type="GO" id="GO:0015562">
    <property type="term" value="F:efflux transmembrane transporter activity"/>
    <property type="evidence" value="ECO:0007669"/>
    <property type="project" value="InterPro"/>
</dbReference>
<dbReference type="GO" id="GO:0009279">
    <property type="term" value="C:cell outer membrane"/>
    <property type="evidence" value="ECO:0007669"/>
    <property type="project" value="UniProtKB-SubCell"/>
</dbReference>
<dbReference type="AlphaFoldDB" id="A0A0E9N3M3"/>
<dbReference type="EMBL" id="BBWV01000003">
    <property type="protein sequence ID" value="GAO44378.1"/>
    <property type="molecule type" value="Genomic_DNA"/>
</dbReference>
<feature type="chain" id="PRO_5002430174" description="RND-type efflux pump outer membrane protein" evidence="8">
    <location>
        <begin position="28"/>
        <end position="483"/>
    </location>
</feature>
<dbReference type="InterPro" id="IPR051906">
    <property type="entry name" value="TolC-like"/>
</dbReference>
<dbReference type="STRING" id="1220578.FPE01S_03_04160"/>
<dbReference type="RefSeq" id="WP_072054012.1">
    <property type="nucleotide sequence ID" value="NZ_BBWV01000003.1"/>
</dbReference>
<dbReference type="GO" id="GO:1990281">
    <property type="term" value="C:efflux pump complex"/>
    <property type="evidence" value="ECO:0007669"/>
    <property type="project" value="TreeGrafter"/>
</dbReference>
<evidence type="ECO:0000256" key="2">
    <source>
        <dbReference type="ARBA" id="ARBA00007613"/>
    </source>
</evidence>
<evidence type="ECO:0000313" key="9">
    <source>
        <dbReference type="EMBL" id="GAO44378.1"/>
    </source>
</evidence>
<evidence type="ECO:0000256" key="4">
    <source>
        <dbReference type="ARBA" id="ARBA00022452"/>
    </source>
</evidence>
<dbReference type="InterPro" id="IPR003423">
    <property type="entry name" value="OMP_efflux"/>
</dbReference>
<accession>A0A0E9N3M3</accession>
<comment type="similarity">
    <text evidence="2">Belongs to the outer membrane factor (OMF) (TC 1.B.17) family.</text>
</comment>
<reference evidence="9 10" key="1">
    <citation type="submission" date="2015-04" db="EMBL/GenBank/DDBJ databases">
        <title>Whole genome shotgun sequence of Flavihumibacter petaseus NBRC 106054.</title>
        <authorList>
            <person name="Miyazawa S."/>
            <person name="Hosoyama A."/>
            <person name="Hashimoto M."/>
            <person name="Noguchi M."/>
            <person name="Tsuchikane K."/>
            <person name="Ohji S."/>
            <person name="Yamazoe A."/>
            <person name="Ichikawa N."/>
            <person name="Kimura A."/>
            <person name="Fujita N."/>
        </authorList>
    </citation>
    <scope>NUCLEOTIDE SEQUENCE [LARGE SCALE GENOMIC DNA]</scope>
    <source>
        <strain evidence="9 10">NBRC 106054</strain>
    </source>
</reference>
<feature type="signal peptide" evidence="8">
    <location>
        <begin position="1"/>
        <end position="27"/>
    </location>
</feature>
<dbReference type="GO" id="GO:0015288">
    <property type="term" value="F:porin activity"/>
    <property type="evidence" value="ECO:0007669"/>
    <property type="project" value="TreeGrafter"/>
</dbReference>
<comment type="caution">
    <text evidence="9">The sequence shown here is derived from an EMBL/GenBank/DDBJ whole genome shotgun (WGS) entry which is preliminary data.</text>
</comment>